<feature type="transmembrane region" description="Helical" evidence="1">
    <location>
        <begin position="16"/>
        <end position="35"/>
    </location>
</feature>
<name>A0AB39HTH8_9BACI</name>
<keyword evidence="1" id="KW-0472">Membrane</keyword>
<sequence>MFLEVLSDLFANSPVFYMYFGMFIFTVGWSQMLIFQHHRLHVHMNVTINELQKVEVDNRMFTQPLIQHVLFINWFIKKFKRADKSSTDQEDTSLSYFKNRFKIRGGQKWRKTTYLHPLQEKALY</sequence>
<dbReference type="RefSeq" id="WP_368654600.1">
    <property type="nucleotide sequence ID" value="NZ_CP162599.1"/>
</dbReference>
<organism evidence="2">
    <name type="scientific">Ornithinibacillus sp. 4-3</name>
    <dbReference type="NCBI Taxonomy" id="3231488"/>
    <lineage>
        <taxon>Bacteria</taxon>
        <taxon>Bacillati</taxon>
        <taxon>Bacillota</taxon>
        <taxon>Bacilli</taxon>
        <taxon>Bacillales</taxon>
        <taxon>Bacillaceae</taxon>
        <taxon>Ornithinibacillus</taxon>
    </lineage>
</organism>
<reference evidence="2" key="1">
    <citation type="submission" date="2024-07" db="EMBL/GenBank/DDBJ databases">
        <title>Halotolerant mesophilic bacterium Ornithinibacillus sp. 4-3, sp. nov., isolated from soil.</title>
        <authorList>
            <person name="Sidarenka A.V."/>
            <person name="Guliayeva D.E."/>
            <person name="Leanovich S.I."/>
            <person name="Hileuskaya K.S."/>
            <person name="Akhremchuk A.E."/>
            <person name="Sikolenko M.A."/>
            <person name="Valentovich L.N."/>
        </authorList>
    </citation>
    <scope>NUCLEOTIDE SEQUENCE</scope>
    <source>
        <strain evidence="2">4-3</strain>
    </source>
</reference>
<keyword evidence="1" id="KW-1133">Transmembrane helix</keyword>
<accession>A0AB39HTH8</accession>
<protein>
    <submittedName>
        <fullName evidence="2">Uncharacterized protein</fullName>
    </submittedName>
</protein>
<evidence type="ECO:0000313" key="2">
    <source>
        <dbReference type="EMBL" id="XDK33922.1"/>
    </source>
</evidence>
<gene>
    <name evidence="2" type="ORF">AB4Y30_06100</name>
</gene>
<proteinExistence type="predicted"/>
<keyword evidence="1" id="KW-0812">Transmembrane</keyword>
<dbReference type="AlphaFoldDB" id="A0AB39HTH8"/>
<dbReference type="EMBL" id="CP162599">
    <property type="protein sequence ID" value="XDK33922.1"/>
    <property type="molecule type" value="Genomic_DNA"/>
</dbReference>
<evidence type="ECO:0000256" key="1">
    <source>
        <dbReference type="SAM" id="Phobius"/>
    </source>
</evidence>